<protein>
    <recommendedName>
        <fullName evidence="3">DUF1102 domain-containing protein</fullName>
    </recommendedName>
</protein>
<dbReference type="AlphaFoldDB" id="A0A4U5JBW7"/>
<reference evidence="1 2" key="1">
    <citation type="submission" date="2019-04" db="EMBL/GenBank/DDBJ databases">
        <title>Natronomonas sp. F20-122 a newhaloarchaeon isolated from a saline saltern of Isla Bacuta, Huelva, Spain.</title>
        <authorList>
            <person name="Duran-Viseras A."/>
            <person name="Sanchez-Porro C."/>
            <person name="Ventosa A."/>
        </authorList>
    </citation>
    <scope>NUCLEOTIDE SEQUENCE [LARGE SCALE GENOMIC DNA]</scope>
    <source>
        <strain evidence="1 2">F20-122</strain>
    </source>
</reference>
<proteinExistence type="predicted"/>
<dbReference type="Proteomes" id="UP000308037">
    <property type="component" value="Unassembled WGS sequence"/>
</dbReference>
<evidence type="ECO:0000313" key="1">
    <source>
        <dbReference type="EMBL" id="TKR25328.1"/>
    </source>
</evidence>
<comment type="caution">
    <text evidence="1">The sequence shown here is derived from an EMBL/GenBank/DDBJ whole genome shotgun (WGS) entry which is preliminary data.</text>
</comment>
<gene>
    <name evidence="1" type="ORF">DM868_11220</name>
</gene>
<name>A0A4U5JBW7_9EURY</name>
<evidence type="ECO:0008006" key="3">
    <source>
        <dbReference type="Google" id="ProtNLM"/>
    </source>
</evidence>
<sequence>MNRRNVLIGLGGVVAGGGALLGTGAFTTVEAERTVTVNTAGDASALIGLDEAGDGENSNVVDIENGLLVIDFDAAGNNNEGVNLNALTTVGAVTMSGGSLSSVDTAALTIANNGTQTVDISFDIGFDSNQDFGSVAEVSNPGDILKLWTDASGANDGQLGGADDFGNLVASDLVGLGIGESVDVALQIDTTGLDTTDVDTGNPLFESEATITATSTTN</sequence>
<organism evidence="1 2">
    <name type="scientific">Natronomonas salsuginis</name>
    <dbReference type="NCBI Taxonomy" id="2217661"/>
    <lineage>
        <taxon>Archaea</taxon>
        <taxon>Methanobacteriati</taxon>
        <taxon>Methanobacteriota</taxon>
        <taxon>Stenosarchaea group</taxon>
        <taxon>Halobacteria</taxon>
        <taxon>Halobacteriales</taxon>
        <taxon>Natronomonadaceae</taxon>
        <taxon>Natronomonas</taxon>
    </lineage>
</organism>
<dbReference type="EMBL" id="QKNX01000004">
    <property type="protein sequence ID" value="TKR25328.1"/>
    <property type="molecule type" value="Genomic_DNA"/>
</dbReference>
<dbReference type="RefSeq" id="WP_137276967.1">
    <property type="nucleotide sequence ID" value="NZ_QKNX01000004.1"/>
</dbReference>
<keyword evidence="2" id="KW-1185">Reference proteome</keyword>
<accession>A0A4U5JBW7</accession>
<evidence type="ECO:0000313" key="2">
    <source>
        <dbReference type="Proteomes" id="UP000308037"/>
    </source>
</evidence>